<keyword evidence="1" id="KW-1133">Transmembrane helix</keyword>
<proteinExistence type="predicted"/>
<keyword evidence="3" id="KW-1185">Reference proteome</keyword>
<comment type="caution">
    <text evidence="2">The sequence shown here is derived from an EMBL/GenBank/DDBJ whole genome shotgun (WGS) entry which is preliminary data.</text>
</comment>
<feature type="transmembrane region" description="Helical" evidence="1">
    <location>
        <begin position="58"/>
        <end position="85"/>
    </location>
</feature>
<keyword evidence="1" id="KW-0472">Membrane</keyword>
<reference evidence="2" key="1">
    <citation type="submission" date="2020-11" db="EMBL/GenBank/DDBJ databases">
        <title>Nocardioides cynanchi sp. nov., isolated from soil of rhizosphere of Cynanchum wilfordii.</title>
        <authorList>
            <person name="Lee J.-S."/>
            <person name="Suh M.K."/>
            <person name="Kim J.-S."/>
        </authorList>
    </citation>
    <scope>NUCLEOTIDE SEQUENCE</scope>
    <source>
        <strain evidence="2">KCTC 19276</strain>
    </source>
</reference>
<gene>
    <name evidence="2" type="ORF">ISU10_21130</name>
</gene>
<sequence>MTLLGCDAFRSQPLLGGWGEVAAFALLLPGVVVLLPGIYLGGAIAWQLRDSMDGHPMWPVTIVFTALFFVAAMTNGLLVSSIWTYRRSPATGR</sequence>
<evidence type="ECO:0000313" key="3">
    <source>
        <dbReference type="Proteomes" id="UP000660668"/>
    </source>
</evidence>
<protein>
    <submittedName>
        <fullName evidence="2">Uncharacterized protein</fullName>
    </submittedName>
</protein>
<accession>A0A930VSZ7</accession>
<evidence type="ECO:0000256" key="1">
    <source>
        <dbReference type="SAM" id="Phobius"/>
    </source>
</evidence>
<evidence type="ECO:0000313" key="2">
    <source>
        <dbReference type="EMBL" id="MBF4770285.1"/>
    </source>
</evidence>
<keyword evidence="1" id="KW-0812">Transmembrane</keyword>
<dbReference type="EMBL" id="JADKPO010000044">
    <property type="protein sequence ID" value="MBF4770285.1"/>
    <property type="molecule type" value="Genomic_DNA"/>
</dbReference>
<feature type="transmembrane region" description="Helical" evidence="1">
    <location>
        <begin position="21"/>
        <end position="46"/>
    </location>
</feature>
<dbReference type="AlphaFoldDB" id="A0A930VSZ7"/>
<dbReference type="RefSeq" id="WP_194698431.1">
    <property type="nucleotide sequence ID" value="NZ_JADKPO010000044.1"/>
</dbReference>
<name>A0A930VSZ7_9ACTN</name>
<organism evidence="2 3">
    <name type="scientific">Nocardioides agariphilus</name>
    <dbReference type="NCBI Taxonomy" id="433664"/>
    <lineage>
        <taxon>Bacteria</taxon>
        <taxon>Bacillati</taxon>
        <taxon>Actinomycetota</taxon>
        <taxon>Actinomycetes</taxon>
        <taxon>Propionibacteriales</taxon>
        <taxon>Nocardioidaceae</taxon>
        <taxon>Nocardioides</taxon>
    </lineage>
</organism>
<dbReference type="Proteomes" id="UP000660668">
    <property type="component" value="Unassembled WGS sequence"/>
</dbReference>